<proteinExistence type="inferred from homology"/>
<dbReference type="PANTHER" id="PTHR33755:SF6">
    <property type="entry name" value="PLASMID STABILIZATION SYSTEM PROTEIN"/>
    <property type="match status" value="1"/>
</dbReference>
<evidence type="ECO:0000256" key="2">
    <source>
        <dbReference type="ARBA" id="ARBA00022649"/>
    </source>
</evidence>
<dbReference type="AlphaFoldDB" id="A0A4R0X311"/>
<dbReference type="EMBL" id="MWML01000249">
    <property type="protein sequence ID" value="TCG04466.1"/>
    <property type="molecule type" value="Genomic_DNA"/>
</dbReference>
<name>A0A4R0X311_9BURK</name>
<dbReference type="Proteomes" id="UP000294200">
    <property type="component" value="Unassembled WGS sequence"/>
</dbReference>
<dbReference type="Pfam" id="PF05016">
    <property type="entry name" value="ParE_toxin"/>
    <property type="match status" value="1"/>
</dbReference>
<protein>
    <submittedName>
        <fullName evidence="3">Plasmid stabilization protein</fullName>
    </submittedName>
</protein>
<evidence type="ECO:0000256" key="1">
    <source>
        <dbReference type="ARBA" id="ARBA00006226"/>
    </source>
</evidence>
<reference evidence="3 4" key="1">
    <citation type="submission" date="2017-02" db="EMBL/GenBank/DDBJ databases">
        <title>Paraburkholderia sophoroidis sp. nov. and Paraburkholderia steynii sp. nov. rhizobial symbionts of the fynbos legume Hypocalyptus sophoroides.</title>
        <authorList>
            <person name="Steenkamp E.T."/>
            <person name="Beukes C.W."/>
            <person name="Van Zyl E."/>
            <person name="Avontuur J."/>
            <person name="Chan W.Y."/>
            <person name="Hassen A."/>
            <person name="Palmer M."/>
            <person name="Mthombeni L."/>
            <person name="Phalane F."/>
            <person name="Sereme K."/>
            <person name="Venter S.N."/>
        </authorList>
    </citation>
    <scope>NUCLEOTIDE SEQUENCE [LARGE SCALE GENOMIC DNA]</scope>
    <source>
        <strain evidence="3 4">HC1.1ba</strain>
    </source>
</reference>
<dbReference type="InterPro" id="IPR007712">
    <property type="entry name" value="RelE/ParE_toxin"/>
</dbReference>
<accession>A0A4R0X311</accession>
<comment type="similarity">
    <text evidence="1">Belongs to the RelE toxin family.</text>
</comment>
<dbReference type="InterPro" id="IPR035093">
    <property type="entry name" value="RelE/ParE_toxin_dom_sf"/>
</dbReference>
<evidence type="ECO:0000313" key="3">
    <source>
        <dbReference type="EMBL" id="TCG04466.1"/>
    </source>
</evidence>
<keyword evidence="4" id="KW-1185">Reference proteome</keyword>
<keyword evidence="2" id="KW-1277">Toxin-antitoxin system</keyword>
<dbReference type="InterPro" id="IPR051803">
    <property type="entry name" value="TA_system_RelE-like_toxin"/>
</dbReference>
<evidence type="ECO:0000313" key="4">
    <source>
        <dbReference type="Proteomes" id="UP000294200"/>
    </source>
</evidence>
<sequence>MFVDITDDAEFDLEEIGDFIAHKGSPKRAEMFVEELEQACMTLADTPLLFPLIPRYEERGIRHRVHGNYQIFYRVVEADDRIDVLRILNSRRDYLSILFP</sequence>
<dbReference type="PANTHER" id="PTHR33755">
    <property type="entry name" value="TOXIN PARE1-RELATED"/>
    <property type="match status" value="1"/>
</dbReference>
<gene>
    <name evidence="3" type="ORF">BZM27_40740</name>
</gene>
<dbReference type="Gene3D" id="3.30.2310.20">
    <property type="entry name" value="RelE-like"/>
    <property type="match status" value="1"/>
</dbReference>
<comment type="caution">
    <text evidence="3">The sequence shown here is derived from an EMBL/GenBank/DDBJ whole genome shotgun (WGS) entry which is preliminary data.</text>
</comment>
<organism evidence="3 4">
    <name type="scientific">Paraburkholderia steynii</name>
    <dbReference type="NCBI Taxonomy" id="1245441"/>
    <lineage>
        <taxon>Bacteria</taxon>
        <taxon>Pseudomonadati</taxon>
        <taxon>Pseudomonadota</taxon>
        <taxon>Betaproteobacteria</taxon>
        <taxon>Burkholderiales</taxon>
        <taxon>Burkholderiaceae</taxon>
        <taxon>Paraburkholderia</taxon>
    </lineage>
</organism>